<feature type="compositionally biased region" description="Basic residues" evidence="1">
    <location>
        <begin position="210"/>
        <end position="222"/>
    </location>
</feature>
<evidence type="ECO:0000313" key="3">
    <source>
        <dbReference type="Proteomes" id="UP000663879"/>
    </source>
</evidence>
<feature type="compositionally biased region" description="Polar residues" evidence="1">
    <location>
        <begin position="442"/>
        <end position="453"/>
    </location>
</feature>
<feature type="region of interest" description="Disordered" evidence="1">
    <location>
        <begin position="279"/>
        <end position="453"/>
    </location>
</feature>
<feature type="compositionally biased region" description="Acidic residues" evidence="1">
    <location>
        <begin position="148"/>
        <end position="172"/>
    </location>
</feature>
<evidence type="ECO:0000313" key="2">
    <source>
        <dbReference type="EMBL" id="CAF0954468.1"/>
    </source>
</evidence>
<accession>A0A814DDW8</accession>
<comment type="caution">
    <text evidence="2">The sequence shown here is derived from an EMBL/GenBank/DDBJ whole genome shotgun (WGS) entry which is preliminary data.</text>
</comment>
<feature type="region of interest" description="Disordered" evidence="1">
    <location>
        <begin position="86"/>
        <end position="239"/>
    </location>
</feature>
<evidence type="ECO:0000256" key="1">
    <source>
        <dbReference type="SAM" id="MobiDB-lite"/>
    </source>
</evidence>
<sequence length="453" mass="53296">MKIDSRILNINNSLGPKLIHFNKKNDSLNLNFELIKSKLMSLVVSSFLNDLSVYLFNADEKLCYLDKNSLNLINYEGIVVVESEQVDAGGEKSESGKKSNPKEEKKKEEEQKEDDETANGANNGDHGEEDDGNEEKRRWDKRNSKEAELDEEDESSDEDSDLEDYTGDYSESDEPKKRRKDIKKAKKIRYRTEESPESEYEIEYYENPRPSRKSTRYRPSRRRRDESEEMSERSDEEKDIIHRYYQKIRSQRGSGGHHDYGFIIKKFPRHEREIIHDFLSQIGSKGRRARTRKEESESESESLSGLDIRSKRHRRGESPEYKKRNRHEKEIISKYYHDIGSSRGESRRHRRGEFISKYPKKEQDVIHKFLSETGSRGRRTRMEIAERQQEEEEEKESEQQKSPVKRAEKKELHKQKSTPSIGKENEPVKVENVSRGKKRKPLSQSNPNVSSKN</sequence>
<feature type="compositionally biased region" description="Basic and acidic residues" evidence="1">
    <location>
        <begin position="223"/>
        <end position="239"/>
    </location>
</feature>
<proteinExistence type="predicted"/>
<feature type="compositionally biased region" description="Basic and acidic residues" evidence="1">
    <location>
        <begin position="423"/>
        <end position="434"/>
    </location>
</feature>
<organism evidence="2 3">
    <name type="scientific">Brachionus calyciflorus</name>
    <dbReference type="NCBI Taxonomy" id="104777"/>
    <lineage>
        <taxon>Eukaryota</taxon>
        <taxon>Metazoa</taxon>
        <taxon>Spiralia</taxon>
        <taxon>Gnathifera</taxon>
        <taxon>Rotifera</taxon>
        <taxon>Eurotatoria</taxon>
        <taxon>Monogononta</taxon>
        <taxon>Pseudotrocha</taxon>
        <taxon>Ploima</taxon>
        <taxon>Brachionidae</taxon>
        <taxon>Brachionus</taxon>
    </lineage>
</organism>
<protein>
    <submittedName>
        <fullName evidence="2">Uncharacterized protein</fullName>
    </submittedName>
</protein>
<gene>
    <name evidence="2" type="ORF">OXX778_LOCUS14120</name>
</gene>
<feature type="compositionally biased region" description="Basic and acidic residues" evidence="1">
    <location>
        <begin position="134"/>
        <end position="147"/>
    </location>
</feature>
<feature type="compositionally biased region" description="Basic residues" evidence="1">
    <location>
        <begin position="177"/>
        <end position="189"/>
    </location>
</feature>
<feature type="compositionally biased region" description="Basic and acidic residues" evidence="1">
    <location>
        <begin position="89"/>
        <end position="110"/>
    </location>
</feature>
<dbReference type="Proteomes" id="UP000663879">
    <property type="component" value="Unassembled WGS sequence"/>
</dbReference>
<dbReference type="AlphaFoldDB" id="A0A814DDW8"/>
<name>A0A814DDW8_9BILA</name>
<feature type="compositionally biased region" description="Acidic residues" evidence="1">
    <location>
        <begin position="195"/>
        <end position="204"/>
    </location>
</feature>
<reference evidence="2" key="1">
    <citation type="submission" date="2021-02" db="EMBL/GenBank/DDBJ databases">
        <authorList>
            <person name="Nowell W R."/>
        </authorList>
    </citation>
    <scope>NUCLEOTIDE SEQUENCE</scope>
    <source>
        <strain evidence="2">Ploen Becks lab</strain>
    </source>
</reference>
<feature type="compositionally biased region" description="Basic and acidic residues" evidence="1">
    <location>
        <begin position="316"/>
        <end position="337"/>
    </location>
</feature>
<keyword evidence="3" id="KW-1185">Reference proteome</keyword>
<feature type="compositionally biased region" description="Basic and acidic residues" evidence="1">
    <location>
        <begin position="359"/>
        <end position="370"/>
    </location>
</feature>
<dbReference type="EMBL" id="CAJNOC010002843">
    <property type="protein sequence ID" value="CAF0954468.1"/>
    <property type="molecule type" value="Genomic_DNA"/>
</dbReference>